<sequence>MKLPANHPVSLIPFHVTVARTETLSPHFRRIVFQSPDLKIFADAGYDERIKIILPLPDGSVPDPSFFEVAPEVPLGWLQEWRALPTERRNPMRTYTVRALRPEIGEMDVDFVIHDPSGPAGTFAEQAKPGDKAVIIGPDGRVGGQVPGLDFHPGQSRHILLAGDETALPAIAAIMESLVRDQWQGDGVVVIEVPTEEDRLPLQTPEGIRVIWTVRDESGHGHALTEAMHNLLDDLPVHSDSDEAAQSSKEFKEIDIDRELLWETSDSAEADTVIQTDDLYAWIAGEAATVRDLRRMLVRDHGMDRRSVSFMGYWRQGRSEMS</sequence>
<evidence type="ECO:0000259" key="1">
    <source>
        <dbReference type="PROSITE" id="PS51384"/>
    </source>
</evidence>
<dbReference type="KEGG" id="bii:BINDI_1308"/>
<reference evidence="2 3" key="1">
    <citation type="journal article" date="2014" name="Appl. Environ. Microbiol.">
        <title>Genomic encyclopedia of type strains of the genus Bifidobacterium.</title>
        <authorList>
            <person name="Milani C."/>
            <person name="Lugli G.A."/>
            <person name="Duranti S."/>
            <person name="Turroni F."/>
            <person name="Bottacini F."/>
            <person name="Mangifesta M."/>
            <person name="Sanchez B."/>
            <person name="Viappiani A."/>
            <person name="Mancabelli L."/>
            <person name="Taminiau B."/>
            <person name="Delcenserie V."/>
            <person name="Barrangou R."/>
            <person name="Margolles A."/>
            <person name="van Sinderen D."/>
            <person name="Ventura M."/>
        </authorList>
    </citation>
    <scope>NUCLEOTIDE SEQUENCE [LARGE SCALE GENOMIC DNA]</scope>
    <source>
        <strain evidence="2 3">LMG 11587</strain>
    </source>
</reference>
<dbReference type="PANTHER" id="PTHR30157">
    <property type="entry name" value="FERRIC REDUCTASE, NADPH-DEPENDENT"/>
    <property type="match status" value="1"/>
</dbReference>
<dbReference type="Pfam" id="PF04954">
    <property type="entry name" value="SIP"/>
    <property type="match status" value="1"/>
</dbReference>
<evidence type="ECO:0000313" key="3">
    <source>
        <dbReference type="Proteomes" id="UP000028569"/>
    </source>
</evidence>
<accession>A0A087VW09</accession>
<dbReference type="SUPFAM" id="SSF63380">
    <property type="entry name" value="Riboflavin synthase domain-like"/>
    <property type="match status" value="1"/>
</dbReference>
<organism evidence="2 3">
    <name type="scientific">Bifidobacterium [indicum] DSM 20214 = LMG 11587</name>
    <dbReference type="NCBI Taxonomy" id="1341694"/>
    <lineage>
        <taxon>Bacteria</taxon>
        <taxon>Bacillati</taxon>
        <taxon>Actinomycetota</taxon>
        <taxon>Actinomycetes</taxon>
        <taxon>Bifidobacteriales</taxon>
        <taxon>Bifidobacteriaceae</taxon>
        <taxon>Bifidobacterium</taxon>
    </lineage>
</organism>
<evidence type="ECO:0000313" key="2">
    <source>
        <dbReference type="EMBL" id="AIC92562.1"/>
    </source>
</evidence>
<protein>
    <submittedName>
        <fullName evidence="2">FAD-binding 9 siderophore-interacting domain-containing protein</fullName>
        <ecNumber evidence="2">1.16.1.9</ecNumber>
    </submittedName>
</protein>
<dbReference type="PROSITE" id="PS51384">
    <property type="entry name" value="FAD_FR"/>
    <property type="match status" value="1"/>
</dbReference>
<dbReference type="InterPro" id="IPR017927">
    <property type="entry name" value="FAD-bd_FR_type"/>
</dbReference>
<dbReference type="EC" id="1.16.1.9" evidence="2"/>
<dbReference type="AlphaFoldDB" id="A0A087VW09"/>
<keyword evidence="3" id="KW-1185">Reference proteome</keyword>
<dbReference type="InterPro" id="IPR013113">
    <property type="entry name" value="SIP_FAD-bd"/>
</dbReference>
<proteinExistence type="predicted"/>
<dbReference type="InterPro" id="IPR039374">
    <property type="entry name" value="SIP_fam"/>
</dbReference>
<dbReference type="PANTHER" id="PTHR30157:SF0">
    <property type="entry name" value="NADPH-DEPENDENT FERRIC-CHELATE REDUCTASE"/>
    <property type="match status" value="1"/>
</dbReference>
<dbReference type="Proteomes" id="UP000028569">
    <property type="component" value="Chromosome"/>
</dbReference>
<dbReference type="InterPro" id="IPR007037">
    <property type="entry name" value="SIP_rossman_dom"/>
</dbReference>
<gene>
    <name evidence="2" type="ORF">BINDI_1308</name>
</gene>
<dbReference type="InterPro" id="IPR017938">
    <property type="entry name" value="Riboflavin_synthase-like_b-brl"/>
</dbReference>
<keyword evidence="2" id="KW-0560">Oxidoreductase</keyword>
<dbReference type="HOGENOM" id="CLU_040923_2_0_11"/>
<dbReference type="Pfam" id="PF08021">
    <property type="entry name" value="FAD_binding_9"/>
    <property type="match status" value="1"/>
</dbReference>
<dbReference type="GO" id="GO:0052851">
    <property type="term" value="F:ferric-chelate reductase (NADPH) activity"/>
    <property type="evidence" value="ECO:0007669"/>
    <property type="project" value="UniProtKB-EC"/>
</dbReference>
<dbReference type="Gene3D" id="2.40.30.10">
    <property type="entry name" value="Translation factors"/>
    <property type="match status" value="1"/>
</dbReference>
<dbReference type="InterPro" id="IPR039261">
    <property type="entry name" value="FNR_nucleotide-bd"/>
</dbReference>
<name>A0A087VW09_9BIFI</name>
<dbReference type="Gene3D" id="3.40.50.80">
    <property type="entry name" value="Nucleotide-binding domain of ferredoxin-NADP reductase (FNR) module"/>
    <property type="match status" value="1"/>
</dbReference>
<dbReference type="CDD" id="cd06193">
    <property type="entry name" value="siderophore_interacting"/>
    <property type="match status" value="1"/>
</dbReference>
<feature type="domain" description="FAD-binding FR-type" evidence="1">
    <location>
        <begin position="11"/>
        <end position="145"/>
    </location>
</feature>
<dbReference type="EMBL" id="CP006018">
    <property type="protein sequence ID" value="AIC92562.1"/>
    <property type="molecule type" value="Genomic_DNA"/>
</dbReference>